<reference evidence="8" key="1">
    <citation type="journal article" date="2015" name="Nature">
        <title>Complex archaea that bridge the gap between prokaryotes and eukaryotes.</title>
        <authorList>
            <person name="Spang A."/>
            <person name="Saw J.H."/>
            <person name="Jorgensen S.L."/>
            <person name="Zaremba-Niedzwiedzka K."/>
            <person name="Martijn J."/>
            <person name="Lind A.E."/>
            <person name="van Eijk R."/>
            <person name="Schleper C."/>
            <person name="Guy L."/>
            <person name="Ettema T.J."/>
        </authorList>
    </citation>
    <scope>NUCLEOTIDE SEQUENCE</scope>
</reference>
<evidence type="ECO:0000256" key="3">
    <source>
        <dbReference type="ARBA" id="ARBA00022475"/>
    </source>
</evidence>
<proteinExistence type="predicted"/>
<dbReference type="InterPro" id="IPR052017">
    <property type="entry name" value="TSUP"/>
</dbReference>
<evidence type="ECO:0000256" key="5">
    <source>
        <dbReference type="ARBA" id="ARBA00022989"/>
    </source>
</evidence>
<comment type="subcellular location">
    <subcellularLocation>
        <location evidence="1">Cell membrane</location>
        <topology evidence="1">Multi-pass membrane protein</topology>
    </subcellularLocation>
</comment>
<feature type="transmembrane region" description="Helical" evidence="7">
    <location>
        <begin position="115"/>
        <end position="132"/>
    </location>
</feature>
<dbReference type="Pfam" id="PF01925">
    <property type="entry name" value="TauE"/>
    <property type="match status" value="1"/>
</dbReference>
<keyword evidence="2" id="KW-0813">Transport</keyword>
<evidence type="ECO:0000256" key="2">
    <source>
        <dbReference type="ARBA" id="ARBA00022448"/>
    </source>
</evidence>
<keyword evidence="6 7" id="KW-0472">Membrane</keyword>
<sequence length="136" mass="15221">ILISTYLPKFKSSGDAGLRVFIPVGFVAGVIGIFFGAIGPFIAPFFLRNDILKEELVATKATVQLISHILKIPLFGFIGINVFHYWPLILILSIFLITGTIIGKKLLNKLSKKHFTIIFKTILTLIAIRMLVKYFI</sequence>
<evidence type="ECO:0000256" key="6">
    <source>
        <dbReference type="ARBA" id="ARBA00023136"/>
    </source>
</evidence>
<feature type="transmembrane region" description="Helical" evidence="7">
    <location>
        <begin position="84"/>
        <end position="103"/>
    </location>
</feature>
<organism evidence="8">
    <name type="scientific">marine sediment metagenome</name>
    <dbReference type="NCBI Taxonomy" id="412755"/>
    <lineage>
        <taxon>unclassified sequences</taxon>
        <taxon>metagenomes</taxon>
        <taxon>ecological metagenomes</taxon>
    </lineage>
</organism>
<evidence type="ECO:0000256" key="1">
    <source>
        <dbReference type="ARBA" id="ARBA00004651"/>
    </source>
</evidence>
<evidence type="ECO:0000313" key="8">
    <source>
        <dbReference type="EMBL" id="KKL61159.1"/>
    </source>
</evidence>
<evidence type="ECO:0000256" key="4">
    <source>
        <dbReference type="ARBA" id="ARBA00022692"/>
    </source>
</evidence>
<evidence type="ECO:0008006" key="9">
    <source>
        <dbReference type="Google" id="ProtNLM"/>
    </source>
</evidence>
<name>A0A0F9DHN8_9ZZZZ</name>
<keyword evidence="4 7" id="KW-0812">Transmembrane</keyword>
<keyword evidence="3" id="KW-1003">Cell membrane</keyword>
<dbReference type="InterPro" id="IPR002781">
    <property type="entry name" value="TM_pro_TauE-like"/>
</dbReference>
<dbReference type="AlphaFoldDB" id="A0A0F9DHN8"/>
<keyword evidence="5 7" id="KW-1133">Transmembrane helix</keyword>
<dbReference type="GO" id="GO:0005886">
    <property type="term" value="C:plasma membrane"/>
    <property type="evidence" value="ECO:0007669"/>
    <property type="project" value="UniProtKB-SubCell"/>
</dbReference>
<evidence type="ECO:0000256" key="7">
    <source>
        <dbReference type="SAM" id="Phobius"/>
    </source>
</evidence>
<accession>A0A0F9DHN8</accession>
<comment type="caution">
    <text evidence="8">The sequence shown here is derived from an EMBL/GenBank/DDBJ whole genome shotgun (WGS) entry which is preliminary data.</text>
</comment>
<feature type="non-terminal residue" evidence="8">
    <location>
        <position position="1"/>
    </location>
</feature>
<feature type="transmembrane region" description="Helical" evidence="7">
    <location>
        <begin position="20"/>
        <end position="45"/>
    </location>
</feature>
<dbReference type="PANTHER" id="PTHR30269:SF37">
    <property type="entry name" value="MEMBRANE TRANSPORTER PROTEIN"/>
    <property type="match status" value="1"/>
</dbReference>
<dbReference type="EMBL" id="LAZR01028905">
    <property type="protein sequence ID" value="KKL61159.1"/>
    <property type="molecule type" value="Genomic_DNA"/>
</dbReference>
<protein>
    <recommendedName>
        <fullName evidence="9">Membrane transporter protein</fullName>
    </recommendedName>
</protein>
<dbReference type="PANTHER" id="PTHR30269">
    <property type="entry name" value="TRANSMEMBRANE PROTEIN YFCA"/>
    <property type="match status" value="1"/>
</dbReference>
<gene>
    <name evidence="8" type="ORF">LCGC14_2198100</name>
</gene>